<organism evidence="1 2">
    <name type="scientific">Brassica cretica</name>
    <name type="common">Mustard</name>
    <dbReference type="NCBI Taxonomy" id="69181"/>
    <lineage>
        <taxon>Eukaryota</taxon>
        <taxon>Viridiplantae</taxon>
        <taxon>Streptophyta</taxon>
        <taxon>Embryophyta</taxon>
        <taxon>Tracheophyta</taxon>
        <taxon>Spermatophyta</taxon>
        <taxon>Magnoliopsida</taxon>
        <taxon>eudicotyledons</taxon>
        <taxon>Gunneridae</taxon>
        <taxon>Pentapetalae</taxon>
        <taxon>rosids</taxon>
        <taxon>malvids</taxon>
        <taxon>Brassicales</taxon>
        <taxon>Brassicaceae</taxon>
        <taxon>Brassiceae</taxon>
        <taxon>Brassica</taxon>
    </lineage>
</organism>
<accession>A0A8S9HNS7</accession>
<evidence type="ECO:0000313" key="2">
    <source>
        <dbReference type="Proteomes" id="UP000712281"/>
    </source>
</evidence>
<dbReference type="AlphaFoldDB" id="A0A8S9HNS7"/>
<reference evidence="1" key="1">
    <citation type="submission" date="2019-12" db="EMBL/GenBank/DDBJ databases">
        <title>Genome sequencing and annotation of Brassica cretica.</title>
        <authorList>
            <person name="Studholme D.J."/>
            <person name="Sarris P.F."/>
        </authorList>
    </citation>
    <scope>NUCLEOTIDE SEQUENCE</scope>
    <source>
        <strain evidence="1">PFS-001/15</strain>
        <tissue evidence="1">Leaf</tissue>
    </source>
</reference>
<protein>
    <submittedName>
        <fullName evidence="1">Uncharacterized protein</fullName>
    </submittedName>
</protein>
<dbReference type="Proteomes" id="UP000712281">
    <property type="component" value="Unassembled WGS sequence"/>
</dbReference>
<comment type="caution">
    <text evidence="1">The sequence shown here is derived from an EMBL/GenBank/DDBJ whole genome shotgun (WGS) entry which is preliminary data.</text>
</comment>
<proteinExistence type="predicted"/>
<gene>
    <name evidence="1" type="ORF">F2Q68_00017891</name>
</gene>
<name>A0A8S9HNS7_BRACR</name>
<sequence length="59" mass="6493">MLCLSPSIEHDRSGLIQASSNSLILFDDLKAVGRVPVEILMKYSPPFEIGQHLRSLLVG</sequence>
<evidence type="ECO:0000313" key="1">
    <source>
        <dbReference type="EMBL" id="KAF2559749.1"/>
    </source>
</evidence>
<dbReference type="EMBL" id="QGKW02001940">
    <property type="protein sequence ID" value="KAF2559749.1"/>
    <property type="molecule type" value="Genomic_DNA"/>
</dbReference>